<protein>
    <submittedName>
        <fullName evidence="1">Uncharacterized protein</fullName>
    </submittedName>
</protein>
<evidence type="ECO:0000313" key="2">
    <source>
        <dbReference type="Proteomes" id="UP000026960"/>
    </source>
</evidence>
<sequence length="12" mass="1394">MARQTNKQCSNI</sequence>
<organism evidence="1">
    <name type="scientific">Oryza barthii</name>
    <dbReference type="NCBI Taxonomy" id="65489"/>
    <lineage>
        <taxon>Eukaryota</taxon>
        <taxon>Viridiplantae</taxon>
        <taxon>Streptophyta</taxon>
        <taxon>Embryophyta</taxon>
        <taxon>Tracheophyta</taxon>
        <taxon>Spermatophyta</taxon>
        <taxon>Magnoliopsida</taxon>
        <taxon>Liliopsida</taxon>
        <taxon>Poales</taxon>
        <taxon>Poaceae</taxon>
        <taxon>BOP clade</taxon>
        <taxon>Oryzoideae</taxon>
        <taxon>Oryzeae</taxon>
        <taxon>Oryzinae</taxon>
        <taxon>Oryza</taxon>
    </lineage>
</organism>
<dbReference type="Gramene" id="OBART02G26410.1">
    <property type="protein sequence ID" value="OBART02G26410.1"/>
    <property type="gene ID" value="OBART02G26410"/>
</dbReference>
<reference evidence="1" key="1">
    <citation type="journal article" date="2009" name="Rice">
        <title>De Novo Next Generation Sequencing of Plant Genomes.</title>
        <authorList>
            <person name="Rounsley S."/>
            <person name="Marri P.R."/>
            <person name="Yu Y."/>
            <person name="He R."/>
            <person name="Sisneros N."/>
            <person name="Goicoechea J.L."/>
            <person name="Lee S.J."/>
            <person name="Angelova A."/>
            <person name="Kudrna D."/>
            <person name="Luo M."/>
            <person name="Affourtit J."/>
            <person name="Desany B."/>
            <person name="Knight J."/>
            <person name="Niazi F."/>
            <person name="Egholm M."/>
            <person name="Wing R.A."/>
        </authorList>
    </citation>
    <scope>NUCLEOTIDE SEQUENCE [LARGE SCALE GENOMIC DNA]</scope>
    <source>
        <strain evidence="1">cv. IRGC 105608</strain>
    </source>
</reference>
<evidence type="ECO:0000313" key="1">
    <source>
        <dbReference type="EnsemblPlants" id="OBART02G26410.1"/>
    </source>
</evidence>
<keyword evidence="2" id="KW-1185">Reference proteome</keyword>
<dbReference type="EnsemblPlants" id="OBART02G26410.1">
    <property type="protein sequence ID" value="OBART02G26410.1"/>
    <property type="gene ID" value="OBART02G26410"/>
</dbReference>
<dbReference type="HOGENOM" id="CLU_3436912_0_0_1"/>
<proteinExistence type="predicted"/>
<dbReference type="Proteomes" id="UP000026960">
    <property type="component" value="Chromosome 2"/>
</dbReference>
<reference evidence="1" key="2">
    <citation type="submission" date="2015-03" db="UniProtKB">
        <authorList>
            <consortium name="EnsemblPlants"/>
        </authorList>
    </citation>
    <scope>IDENTIFICATION</scope>
</reference>
<accession>A0A0D3F8C9</accession>
<name>A0A0D3F8C9_9ORYZ</name>